<comment type="caution">
    <text evidence="1">The sequence shown here is derived from an EMBL/GenBank/DDBJ whole genome shotgun (WGS) entry which is preliminary data.</text>
</comment>
<reference evidence="1 2" key="2">
    <citation type="journal article" date="2022" name="Mol. Ecol. Resour.">
        <title>The genomes of chicory, endive, great burdock and yacon provide insights into Asteraceae paleo-polyploidization history and plant inulin production.</title>
        <authorList>
            <person name="Fan W."/>
            <person name="Wang S."/>
            <person name="Wang H."/>
            <person name="Wang A."/>
            <person name="Jiang F."/>
            <person name="Liu H."/>
            <person name="Zhao H."/>
            <person name="Xu D."/>
            <person name="Zhang Y."/>
        </authorList>
    </citation>
    <scope>NUCLEOTIDE SEQUENCE [LARGE SCALE GENOMIC DNA]</scope>
    <source>
        <strain evidence="2">cv. Punajuju</strain>
        <tissue evidence="1">Leaves</tissue>
    </source>
</reference>
<accession>A0ACB8YVC5</accession>
<gene>
    <name evidence="1" type="ORF">L2E82_47361</name>
</gene>
<keyword evidence="2" id="KW-1185">Reference proteome</keyword>
<name>A0ACB8YVC5_CICIN</name>
<protein>
    <submittedName>
        <fullName evidence="1">Uncharacterized protein</fullName>
    </submittedName>
</protein>
<evidence type="ECO:0000313" key="1">
    <source>
        <dbReference type="EMBL" id="KAI3689405.1"/>
    </source>
</evidence>
<organism evidence="1 2">
    <name type="scientific">Cichorium intybus</name>
    <name type="common">Chicory</name>
    <dbReference type="NCBI Taxonomy" id="13427"/>
    <lineage>
        <taxon>Eukaryota</taxon>
        <taxon>Viridiplantae</taxon>
        <taxon>Streptophyta</taxon>
        <taxon>Embryophyta</taxon>
        <taxon>Tracheophyta</taxon>
        <taxon>Spermatophyta</taxon>
        <taxon>Magnoliopsida</taxon>
        <taxon>eudicotyledons</taxon>
        <taxon>Gunneridae</taxon>
        <taxon>Pentapetalae</taxon>
        <taxon>asterids</taxon>
        <taxon>campanulids</taxon>
        <taxon>Asterales</taxon>
        <taxon>Asteraceae</taxon>
        <taxon>Cichorioideae</taxon>
        <taxon>Cichorieae</taxon>
        <taxon>Cichoriinae</taxon>
        <taxon>Cichorium</taxon>
    </lineage>
</organism>
<dbReference type="EMBL" id="CM042017">
    <property type="protein sequence ID" value="KAI3689405.1"/>
    <property type="molecule type" value="Genomic_DNA"/>
</dbReference>
<evidence type="ECO:0000313" key="2">
    <source>
        <dbReference type="Proteomes" id="UP001055811"/>
    </source>
</evidence>
<dbReference type="Proteomes" id="UP001055811">
    <property type="component" value="Linkage Group LG09"/>
</dbReference>
<sequence>MNGKTTPILNQIRSSKVSGEKRGERGFHQSFQDGVFIGHLWCGGGGAIVVGFSKMQLSEMNTSPLSPPESPFVETRNLRKKRSSREASCEATDHLPAMTCSPWVKLGG</sequence>
<reference evidence="2" key="1">
    <citation type="journal article" date="2022" name="Mol. Ecol. Resour.">
        <title>The genomes of chicory, endive, great burdock and yacon provide insights into Asteraceae palaeo-polyploidization history and plant inulin production.</title>
        <authorList>
            <person name="Fan W."/>
            <person name="Wang S."/>
            <person name="Wang H."/>
            <person name="Wang A."/>
            <person name="Jiang F."/>
            <person name="Liu H."/>
            <person name="Zhao H."/>
            <person name="Xu D."/>
            <person name="Zhang Y."/>
        </authorList>
    </citation>
    <scope>NUCLEOTIDE SEQUENCE [LARGE SCALE GENOMIC DNA]</scope>
    <source>
        <strain evidence="2">cv. Punajuju</strain>
    </source>
</reference>
<proteinExistence type="predicted"/>